<organism evidence="2 3">
    <name type="scientific">Lithospermum erythrorhizon</name>
    <name type="common">Purple gromwell</name>
    <name type="synonym">Lithospermum officinale var. erythrorhizon</name>
    <dbReference type="NCBI Taxonomy" id="34254"/>
    <lineage>
        <taxon>Eukaryota</taxon>
        <taxon>Viridiplantae</taxon>
        <taxon>Streptophyta</taxon>
        <taxon>Embryophyta</taxon>
        <taxon>Tracheophyta</taxon>
        <taxon>Spermatophyta</taxon>
        <taxon>Magnoliopsida</taxon>
        <taxon>eudicotyledons</taxon>
        <taxon>Gunneridae</taxon>
        <taxon>Pentapetalae</taxon>
        <taxon>asterids</taxon>
        <taxon>lamiids</taxon>
        <taxon>Boraginales</taxon>
        <taxon>Boraginaceae</taxon>
        <taxon>Boraginoideae</taxon>
        <taxon>Lithospermeae</taxon>
        <taxon>Lithospermum</taxon>
    </lineage>
</organism>
<protein>
    <submittedName>
        <fullName evidence="2">Uncharacterized protein</fullName>
    </submittedName>
</protein>
<dbReference type="Proteomes" id="UP001454036">
    <property type="component" value="Unassembled WGS sequence"/>
</dbReference>
<evidence type="ECO:0000313" key="3">
    <source>
        <dbReference type="Proteomes" id="UP001454036"/>
    </source>
</evidence>
<name>A0AAV3R7B4_LITER</name>
<accession>A0AAV3R7B4</accession>
<dbReference type="AlphaFoldDB" id="A0AAV3R7B4"/>
<feature type="region of interest" description="Disordered" evidence="1">
    <location>
        <begin position="1"/>
        <end position="52"/>
    </location>
</feature>
<sequence length="122" mass="13933">MPKQGLARCNSQKGAIKVSKKTTRLEKIQMDMGKSSKKRPYEPMPQKGLVHRRQTVTIDRLALLRVSIAEVFAQLEDKNLLPKPVRMRSVQTDRIRTATANIIVSMDMTQMIVESSNQRLKN</sequence>
<keyword evidence="3" id="KW-1185">Reference proteome</keyword>
<reference evidence="2 3" key="1">
    <citation type="submission" date="2024-01" db="EMBL/GenBank/DDBJ databases">
        <title>The complete chloroplast genome sequence of Lithospermum erythrorhizon: insights into the phylogenetic relationship among Boraginaceae species and the maternal lineages of purple gromwells.</title>
        <authorList>
            <person name="Okada T."/>
            <person name="Watanabe K."/>
        </authorList>
    </citation>
    <scope>NUCLEOTIDE SEQUENCE [LARGE SCALE GENOMIC DNA]</scope>
</reference>
<evidence type="ECO:0000256" key="1">
    <source>
        <dbReference type="SAM" id="MobiDB-lite"/>
    </source>
</evidence>
<evidence type="ECO:0000313" key="2">
    <source>
        <dbReference type="EMBL" id="GAA0171141.1"/>
    </source>
</evidence>
<gene>
    <name evidence="2" type="ORF">LIER_25246</name>
</gene>
<proteinExistence type="predicted"/>
<comment type="caution">
    <text evidence="2">The sequence shown here is derived from an EMBL/GenBank/DDBJ whole genome shotgun (WGS) entry which is preliminary data.</text>
</comment>
<dbReference type="EMBL" id="BAABME010007547">
    <property type="protein sequence ID" value="GAA0171141.1"/>
    <property type="molecule type" value="Genomic_DNA"/>
</dbReference>